<gene>
    <name evidence="2" type="ORF">GLAREA_08274</name>
</gene>
<keyword evidence="1" id="KW-1133">Transmembrane helix</keyword>
<dbReference type="GeneID" id="19467323"/>
<reference evidence="2 3" key="1">
    <citation type="journal article" date="2013" name="BMC Genomics">
        <title>Genomics-driven discovery of the pneumocandin biosynthetic gene cluster in the fungus Glarea lozoyensis.</title>
        <authorList>
            <person name="Chen L."/>
            <person name="Yue Q."/>
            <person name="Zhang X."/>
            <person name="Xiang M."/>
            <person name="Wang C."/>
            <person name="Li S."/>
            <person name="Che Y."/>
            <person name="Ortiz-Lopez F.J."/>
            <person name="Bills G.F."/>
            <person name="Liu X."/>
            <person name="An Z."/>
        </authorList>
    </citation>
    <scope>NUCLEOTIDE SEQUENCE [LARGE SCALE GENOMIC DNA]</scope>
    <source>
        <strain evidence="3">ATCC 20868 / MF5171</strain>
    </source>
</reference>
<keyword evidence="3" id="KW-1185">Reference proteome</keyword>
<name>S3CD10_GLAL2</name>
<organism evidence="2 3">
    <name type="scientific">Glarea lozoyensis (strain ATCC 20868 / MF5171)</name>
    <dbReference type="NCBI Taxonomy" id="1116229"/>
    <lineage>
        <taxon>Eukaryota</taxon>
        <taxon>Fungi</taxon>
        <taxon>Dikarya</taxon>
        <taxon>Ascomycota</taxon>
        <taxon>Pezizomycotina</taxon>
        <taxon>Leotiomycetes</taxon>
        <taxon>Helotiales</taxon>
        <taxon>Helotiaceae</taxon>
        <taxon>Glarea</taxon>
    </lineage>
</organism>
<evidence type="ECO:0000256" key="1">
    <source>
        <dbReference type="SAM" id="Phobius"/>
    </source>
</evidence>
<dbReference type="HOGENOM" id="CLU_1354725_0_0_1"/>
<proteinExistence type="predicted"/>
<dbReference type="AlphaFoldDB" id="S3CD10"/>
<dbReference type="EMBL" id="KE145373">
    <property type="protein sequence ID" value="EPE24422.1"/>
    <property type="molecule type" value="Genomic_DNA"/>
</dbReference>
<evidence type="ECO:0000313" key="3">
    <source>
        <dbReference type="Proteomes" id="UP000016922"/>
    </source>
</evidence>
<protein>
    <submittedName>
        <fullName evidence="2">Uncharacterized protein</fullName>
    </submittedName>
</protein>
<dbReference type="RefSeq" id="XP_008088510.1">
    <property type="nucleotide sequence ID" value="XM_008090319.1"/>
</dbReference>
<keyword evidence="1" id="KW-0812">Transmembrane</keyword>
<dbReference type="OrthoDB" id="3687641at2759"/>
<evidence type="ECO:0000313" key="2">
    <source>
        <dbReference type="EMBL" id="EPE24422.1"/>
    </source>
</evidence>
<keyword evidence="1" id="KW-0472">Membrane</keyword>
<sequence length="202" mass="22990">MDNSKKILYAPVQNNSEDDLALHEIRKPNKPRYRFQHFLLLEVIHLVLLLGGFVLYSAARRNAINSNIQPEARGLDTYFSLSEYSVVKEFYGDPNLVNTTAEAEALFDHIQTTDGIVALDTIWALKNGYAPSHAHPEDPTKSIYQIDMFHSMHCINPESPHFKPISRGMATERPSYIALFRLCSRAIDVQSRPVAPRDDESY</sequence>
<dbReference type="Proteomes" id="UP000016922">
    <property type="component" value="Unassembled WGS sequence"/>
</dbReference>
<dbReference type="KEGG" id="glz:GLAREA_08274"/>
<accession>S3CD10</accession>
<feature type="transmembrane region" description="Helical" evidence="1">
    <location>
        <begin position="38"/>
        <end position="59"/>
    </location>
</feature>